<keyword evidence="1" id="KW-1133">Transmembrane helix</keyword>
<dbReference type="AlphaFoldDB" id="A0AAW2KKU0"/>
<name>A0AAW2KKU0_9LAMI</name>
<reference evidence="2" key="2">
    <citation type="journal article" date="2024" name="Plant">
        <title>Genomic evolution and insights into agronomic trait innovations of Sesamum species.</title>
        <authorList>
            <person name="Miao H."/>
            <person name="Wang L."/>
            <person name="Qu L."/>
            <person name="Liu H."/>
            <person name="Sun Y."/>
            <person name="Le M."/>
            <person name="Wang Q."/>
            <person name="Wei S."/>
            <person name="Zheng Y."/>
            <person name="Lin W."/>
            <person name="Duan Y."/>
            <person name="Cao H."/>
            <person name="Xiong S."/>
            <person name="Wang X."/>
            <person name="Wei L."/>
            <person name="Li C."/>
            <person name="Ma Q."/>
            <person name="Ju M."/>
            <person name="Zhao R."/>
            <person name="Li G."/>
            <person name="Mu C."/>
            <person name="Tian Q."/>
            <person name="Mei H."/>
            <person name="Zhang T."/>
            <person name="Gao T."/>
            <person name="Zhang H."/>
        </authorList>
    </citation>
    <scope>NUCLEOTIDE SEQUENCE</scope>
    <source>
        <strain evidence="2">G01</strain>
    </source>
</reference>
<keyword evidence="1" id="KW-0812">Transmembrane</keyword>
<organism evidence="2">
    <name type="scientific">Sesamum angustifolium</name>
    <dbReference type="NCBI Taxonomy" id="2727405"/>
    <lineage>
        <taxon>Eukaryota</taxon>
        <taxon>Viridiplantae</taxon>
        <taxon>Streptophyta</taxon>
        <taxon>Embryophyta</taxon>
        <taxon>Tracheophyta</taxon>
        <taxon>Spermatophyta</taxon>
        <taxon>Magnoliopsida</taxon>
        <taxon>eudicotyledons</taxon>
        <taxon>Gunneridae</taxon>
        <taxon>Pentapetalae</taxon>
        <taxon>asterids</taxon>
        <taxon>lamiids</taxon>
        <taxon>Lamiales</taxon>
        <taxon>Pedaliaceae</taxon>
        <taxon>Sesamum</taxon>
    </lineage>
</organism>
<evidence type="ECO:0000256" key="1">
    <source>
        <dbReference type="SAM" id="Phobius"/>
    </source>
</evidence>
<protein>
    <recommendedName>
        <fullName evidence="3">Secreted protein</fullName>
    </recommendedName>
</protein>
<evidence type="ECO:0008006" key="3">
    <source>
        <dbReference type="Google" id="ProtNLM"/>
    </source>
</evidence>
<accession>A0AAW2KKU0</accession>
<proteinExistence type="predicted"/>
<reference evidence="2" key="1">
    <citation type="submission" date="2020-06" db="EMBL/GenBank/DDBJ databases">
        <authorList>
            <person name="Li T."/>
            <person name="Hu X."/>
            <person name="Zhang T."/>
            <person name="Song X."/>
            <person name="Zhang H."/>
            <person name="Dai N."/>
            <person name="Sheng W."/>
            <person name="Hou X."/>
            <person name="Wei L."/>
        </authorList>
    </citation>
    <scope>NUCLEOTIDE SEQUENCE</scope>
    <source>
        <strain evidence="2">G01</strain>
        <tissue evidence="2">Leaf</tissue>
    </source>
</reference>
<dbReference type="EMBL" id="JACGWK010000081">
    <property type="protein sequence ID" value="KAL0307650.1"/>
    <property type="molecule type" value="Genomic_DNA"/>
</dbReference>
<evidence type="ECO:0000313" key="2">
    <source>
        <dbReference type="EMBL" id="KAL0307650.1"/>
    </source>
</evidence>
<comment type="caution">
    <text evidence="2">The sequence shown here is derived from an EMBL/GenBank/DDBJ whole genome shotgun (WGS) entry which is preliminary data.</text>
</comment>
<feature type="transmembrane region" description="Helical" evidence="1">
    <location>
        <begin position="12"/>
        <end position="30"/>
    </location>
</feature>
<gene>
    <name evidence="2" type="ORF">Sangu_3017400</name>
</gene>
<sequence>MVFGSSCCNFSFLVVFIAFFWKWVGGLGLFDGQVCCLAAGGTVLLSGLEQLGSAAWLEVVEFGAATWTGLLGSDWGWACWAGRTRTGLGVVLNWAGLPRSWSSCGPGVLGWSWPIFV</sequence>
<keyword evidence="1" id="KW-0472">Membrane</keyword>